<dbReference type="STRING" id="395961.Cyan7425_0385"/>
<evidence type="ECO:0000313" key="1">
    <source>
        <dbReference type="EMBL" id="ACL42777.1"/>
    </source>
</evidence>
<dbReference type="EMBL" id="CP001344">
    <property type="protein sequence ID" value="ACL42777.1"/>
    <property type="molecule type" value="Genomic_DNA"/>
</dbReference>
<organism evidence="1">
    <name type="scientific">Cyanothece sp. (strain PCC 7425 / ATCC 29141)</name>
    <dbReference type="NCBI Taxonomy" id="395961"/>
    <lineage>
        <taxon>Bacteria</taxon>
        <taxon>Bacillati</taxon>
        <taxon>Cyanobacteriota</taxon>
        <taxon>Cyanophyceae</taxon>
        <taxon>Gomontiellales</taxon>
        <taxon>Cyanothecaceae</taxon>
        <taxon>Cyanothece</taxon>
    </lineage>
</organism>
<reference evidence="1" key="1">
    <citation type="submission" date="2009-01" db="EMBL/GenBank/DDBJ databases">
        <title>Complete sequence of chromosome Cyanothece sp. PCC 7425.</title>
        <authorList>
            <consortium name="US DOE Joint Genome Institute"/>
            <person name="Lucas S."/>
            <person name="Copeland A."/>
            <person name="Lapidus A."/>
            <person name="Glavina del Rio T."/>
            <person name="Dalin E."/>
            <person name="Tice H."/>
            <person name="Bruce D."/>
            <person name="Goodwin L."/>
            <person name="Pitluck S."/>
            <person name="Sims D."/>
            <person name="Meineke L."/>
            <person name="Brettin T."/>
            <person name="Detter J.C."/>
            <person name="Han C."/>
            <person name="Larimer F."/>
            <person name="Land M."/>
            <person name="Hauser L."/>
            <person name="Kyrpides N."/>
            <person name="Ovchinnikova G."/>
            <person name="Liberton M."/>
            <person name="Stoeckel J."/>
            <person name="Banerjee A."/>
            <person name="Singh A."/>
            <person name="Page L."/>
            <person name="Sato H."/>
            <person name="Zhao L."/>
            <person name="Sherman L."/>
            <person name="Pakrasi H."/>
            <person name="Richardson P."/>
        </authorList>
    </citation>
    <scope>NUCLEOTIDE SEQUENCE</scope>
    <source>
        <strain evidence="1">PCC 7425</strain>
    </source>
</reference>
<dbReference type="OrthoDB" id="517639at2"/>
<dbReference type="InterPro" id="IPR025132">
    <property type="entry name" value="DUF4058"/>
</dbReference>
<dbReference type="Pfam" id="PF13267">
    <property type="entry name" value="DUF4058"/>
    <property type="match status" value="1"/>
</dbReference>
<dbReference type="eggNOG" id="ENOG502Z85A">
    <property type="taxonomic scope" value="Bacteria"/>
</dbReference>
<dbReference type="KEGG" id="cyn:Cyan7425_0385"/>
<protein>
    <recommendedName>
        <fullName evidence="2">DUF4058 domain-containing protein</fullName>
    </recommendedName>
</protein>
<name>B8HSY0_CYAP4</name>
<proteinExistence type="predicted"/>
<gene>
    <name evidence="1" type="ordered locus">Cyan7425_0385</name>
</gene>
<accession>B8HSY0</accession>
<dbReference type="HOGENOM" id="CLU_093165_0_0_3"/>
<dbReference type="AlphaFoldDB" id="B8HSY0"/>
<evidence type="ECO:0008006" key="2">
    <source>
        <dbReference type="Google" id="ProtNLM"/>
    </source>
</evidence>
<sequence length="256" mass="28785">MLSPFPGMDPYLETPELWSAVHSRLIVAMADALVDQLSERYRVEVEKRTYFSSEADSVLVGLPDVAILKTRSPEAERVEGSPIPTLVQPEKVILPVAEEVTERYLEIREVGTGAVVTVIELLSPKNKRTGEGRVAYTRKRNQILASATHLVEIDLLRGGQPFPIAPQSSGDYHILISRSPQRPTADLYVFSLRQTIPVVPVPLLEPDPEPLLNLQQLLAYVYDRGRYHLAIDYRQPLSPPLTEADWQWLLTLLPHP</sequence>